<evidence type="ECO:0000256" key="8">
    <source>
        <dbReference type="ARBA" id="ARBA00022741"/>
    </source>
</evidence>
<keyword evidence="13 15" id="KW-0030">Aminoacyl-tRNA synthetase</keyword>
<dbReference type="Gene3D" id="3.30.70.380">
    <property type="entry name" value="Ferrodoxin-fold anticodon-binding domain"/>
    <property type="match status" value="1"/>
</dbReference>
<evidence type="ECO:0000256" key="2">
    <source>
        <dbReference type="ARBA" id="ARBA00008653"/>
    </source>
</evidence>
<dbReference type="InterPro" id="IPR004532">
    <property type="entry name" value="Phe-tRNA-ligase_IIc_bsu_bact"/>
</dbReference>
<dbReference type="PANTHER" id="PTHR10947:SF0">
    <property type="entry name" value="PHENYLALANINE--TRNA LIGASE BETA SUBUNIT"/>
    <property type="match status" value="1"/>
</dbReference>
<keyword evidence="11 16" id="KW-0694">RNA-binding</keyword>
<evidence type="ECO:0000256" key="1">
    <source>
        <dbReference type="ARBA" id="ARBA00004496"/>
    </source>
</evidence>
<dbReference type="SUPFAM" id="SSF54991">
    <property type="entry name" value="Anticodon-binding domain of PheRS"/>
    <property type="match status" value="1"/>
</dbReference>
<feature type="domain" description="TRNA-binding" evidence="17">
    <location>
        <begin position="39"/>
        <end position="147"/>
    </location>
</feature>
<dbReference type="Gene3D" id="3.50.40.10">
    <property type="entry name" value="Phenylalanyl-trna Synthetase, Chain B, domain 3"/>
    <property type="match status" value="1"/>
</dbReference>
<sequence length="807" mass="88270">MKLSLNWLKSLLPISMKPEDLAHALTMTGLEVEAIERPFDHLDGMVAGRIFDIAPHPNADKLQTCKVDTGKQIFHVVCGAPNIQEGMMAPLAPAGTGMPDGTILKKGKIRGEISEGMLCSAKELELDNDHPGILPLPPGTSPGTPLSAVLDMADTVLTIGLTPNRVDCASVMGLAREIAAFGDQPFSPPAINVPGSDPSLGPISRHTSVTVEDPEGCPRYAARLLSDIRVAPSPAWLKNRLIAAGLRPINNIVDITNFVMLETGQPLHAFDFDTLEENRIVVRRAKQGETFITLDEKEHKLNTDMVMICDGKKPVAIGGVMGGLHSGVTEKTQRVLIESACFDAPSIRRTSKTLGISTDSSYRFERGVDPLGTLYALDRAAALMAELGKGKLADGSIDIHTLSPPKKPIPVTSRFINERIGLNLSAASMAALLSKVGFTAVVREESLQVEIPSFRVDISRKEDISEEVARLYGYDNIPVTFPEMPAETRLDPPSVGFRHKLQDHMTGLGFQEIITYSFVAKDSADKLRLPENHGIRASVSLQNPISEELAVMRTSLVPGLLGVLARNLAQQEKNLKFFEIGTTFTPVAGKDLPQEKEILILAWTGKRNPAGWHTRPADCDFFDMKGAVEALLRLIHVPAADFTAPENQADLPWTRRGSCACIHSDSTLLGHIYEVHPETARLHDVRQPVFIAELSLNTLMKQRKTLQHTKEIPRYPATTRDITLILDKSIPAGQVLARARENQPAILESVSIHDLYQGDKAPETKKSLTLRMVYRSQTETLADKKVNKVQEKISQSLQDSFQASLPS</sequence>
<evidence type="ECO:0000256" key="12">
    <source>
        <dbReference type="ARBA" id="ARBA00022917"/>
    </source>
</evidence>
<dbReference type="Pfam" id="PF03484">
    <property type="entry name" value="B5"/>
    <property type="match status" value="1"/>
</dbReference>
<dbReference type="CDD" id="cd00769">
    <property type="entry name" value="PheRS_beta_core"/>
    <property type="match status" value="1"/>
</dbReference>
<comment type="subcellular location">
    <subcellularLocation>
        <location evidence="1 15">Cytoplasm</location>
    </subcellularLocation>
</comment>
<dbReference type="Pfam" id="PF17759">
    <property type="entry name" value="tRNA_synthFbeta"/>
    <property type="match status" value="1"/>
</dbReference>
<evidence type="ECO:0000256" key="15">
    <source>
        <dbReference type="HAMAP-Rule" id="MF_00283"/>
    </source>
</evidence>
<feature type="binding site" evidence="15">
    <location>
        <position position="466"/>
    </location>
    <ligand>
        <name>Mg(2+)</name>
        <dbReference type="ChEBI" id="CHEBI:18420"/>
        <note>shared with alpha subunit</note>
    </ligand>
</feature>
<dbReference type="Proteomes" id="UP001209681">
    <property type="component" value="Unassembled WGS sequence"/>
</dbReference>
<dbReference type="PANTHER" id="PTHR10947">
    <property type="entry name" value="PHENYLALANYL-TRNA SYNTHETASE BETA CHAIN AND LEUCINE-RICH REPEAT-CONTAINING PROTEIN 47"/>
    <property type="match status" value="1"/>
</dbReference>
<evidence type="ECO:0000256" key="4">
    <source>
        <dbReference type="ARBA" id="ARBA00022490"/>
    </source>
</evidence>
<evidence type="ECO:0000256" key="14">
    <source>
        <dbReference type="ARBA" id="ARBA00049255"/>
    </source>
</evidence>
<dbReference type="NCBIfam" id="NF045760">
    <property type="entry name" value="YtpR"/>
    <property type="match status" value="1"/>
</dbReference>
<dbReference type="CDD" id="cd02796">
    <property type="entry name" value="tRNA_bind_bactPheRS"/>
    <property type="match status" value="1"/>
</dbReference>
<evidence type="ECO:0000259" key="18">
    <source>
        <dbReference type="PROSITE" id="PS51447"/>
    </source>
</evidence>
<dbReference type="EC" id="6.1.1.20" evidence="15"/>
<dbReference type="SUPFAM" id="SSF46955">
    <property type="entry name" value="Putative DNA-binding domain"/>
    <property type="match status" value="1"/>
</dbReference>
<evidence type="ECO:0000256" key="11">
    <source>
        <dbReference type="ARBA" id="ARBA00022884"/>
    </source>
</evidence>
<dbReference type="PROSITE" id="PS51483">
    <property type="entry name" value="B5"/>
    <property type="match status" value="1"/>
</dbReference>
<evidence type="ECO:0000256" key="3">
    <source>
        <dbReference type="ARBA" id="ARBA00011209"/>
    </source>
</evidence>
<dbReference type="SMART" id="SM00873">
    <property type="entry name" value="B3_4"/>
    <property type="match status" value="1"/>
</dbReference>
<dbReference type="SUPFAM" id="SSF50249">
    <property type="entry name" value="Nucleic acid-binding proteins"/>
    <property type="match status" value="1"/>
</dbReference>
<comment type="subunit">
    <text evidence="3 15">Tetramer of two alpha and two beta subunits.</text>
</comment>
<dbReference type="SMART" id="SM00874">
    <property type="entry name" value="B5"/>
    <property type="match status" value="1"/>
</dbReference>
<dbReference type="InterPro" id="IPR005121">
    <property type="entry name" value="Fdx_antiC-bd"/>
</dbReference>
<dbReference type="PROSITE" id="PS51447">
    <property type="entry name" value="FDX_ACB"/>
    <property type="match status" value="1"/>
</dbReference>
<evidence type="ECO:0000256" key="6">
    <source>
        <dbReference type="ARBA" id="ARBA00022598"/>
    </source>
</evidence>
<gene>
    <name evidence="15 20" type="primary">pheT</name>
    <name evidence="20" type="ORF">OOT00_14400</name>
</gene>
<keyword evidence="9 15" id="KW-0067">ATP-binding</keyword>
<dbReference type="InterPro" id="IPR041616">
    <property type="entry name" value="PheRS_beta_core"/>
</dbReference>
<dbReference type="Pfam" id="PF01588">
    <property type="entry name" value="tRNA_bind"/>
    <property type="match status" value="1"/>
</dbReference>
<keyword evidence="7 15" id="KW-0479">Metal-binding</keyword>
<dbReference type="InterPro" id="IPR002547">
    <property type="entry name" value="tRNA-bd_dom"/>
</dbReference>
<dbReference type="InterPro" id="IPR020825">
    <property type="entry name" value="Phe-tRNA_synthase-like_B3/B4"/>
</dbReference>
<comment type="similarity">
    <text evidence="2 15">Belongs to the phenylalanyl-tRNA synthetase beta subunit family. Type 1 subfamily.</text>
</comment>
<dbReference type="InterPro" id="IPR009061">
    <property type="entry name" value="DNA-bd_dom_put_sf"/>
</dbReference>
<evidence type="ECO:0000313" key="21">
    <source>
        <dbReference type="Proteomes" id="UP001209681"/>
    </source>
</evidence>
<name>A0ABT3NDA6_9BACT</name>
<dbReference type="InterPro" id="IPR036690">
    <property type="entry name" value="Fdx_antiC-bd_sf"/>
</dbReference>
<comment type="caution">
    <text evidence="20">The sequence shown here is derived from an EMBL/GenBank/DDBJ whole genome shotgun (WGS) entry which is preliminary data.</text>
</comment>
<dbReference type="Gene3D" id="2.40.50.140">
    <property type="entry name" value="Nucleic acid-binding proteins"/>
    <property type="match status" value="1"/>
</dbReference>
<evidence type="ECO:0000256" key="7">
    <source>
        <dbReference type="ARBA" id="ARBA00022723"/>
    </source>
</evidence>
<dbReference type="NCBIfam" id="TIGR00472">
    <property type="entry name" value="pheT_bact"/>
    <property type="match status" value="1"/>
</dbReference>
<keyword evidence="5 16" id="KW-0820">tRNA-binding</keyword>
<keyword evidence="8 15" id="KW-0547">Nucleotide-binding</keyword>
<accession>A0ABT3NDA6</accession>
<organism evidence="20 21">
    <name type="scientific">Desulfobotulus pelophilus</name>
    <dbReference type="NCBI Taxonomy" id="2823377"/>
    <lineage>
        <taxon>Bacteria</taxon>
        <taxon>Pseudomonadati</taxon>
        <taxon>Thermodesulfobacteriota</taxon>
        <taxon>Desulfobacteria</taxon>
        <taxon>Desulfobacterales</taxon>
        <taxon>Desulfobacteraceae</taxon>
        <taxon>Desulfobotulus</taxon>
    </lineage>
</organism>
<dbReference type="HAMAP" id="MF_00283">
    <property type="entry name" value="Phe_tRNA_synth_beta1"/>
    <property type="match status" value="1"/>
</dbReference>
<comment type="cofactor">
    <cofactor evidence="15">
        <name>Mg(2+)</name>
        <dbReference type="ChEBI" id="CHEBI:18420"/>
    </cofactor>
    <text evidence="15">Binds 2 magnesium ions per tetramer.</text>
</comment>
<evidence type="ECO:0000259" key="19">
    <source>
        <dbReference type="PROSITE" id="PS51483"/>
    </source>
</evidence>
<dbReference type="InterPro" id="IPR033714">
    <property type="entry name" value="tRNA_bind_bactPheRS"/>
</dbReference>
<evidence type="ECO:0000256" key="5">
    <source>
        <dbReference type="ARBA" id="ARBA00022555"/>
    </source>
</evidence>
<evidence type="ECO:0000256" key="9">
    <source>
        <dbReference type="ARBA" id="ARBA00022840"/>
    </source>
</evidence>
<evidence type="ECO:0000259" key="17">
    <source>
        <dbReference type="PROSITE" id="PS50886"/>
    </source>
</evidence>
<feature type="domain" description="FDX-ACB" evidence="18">
    <location>
        <begin position="713"/>
        <end position="806"/>
    </location>
</feature>
<dbReference type="InterPro" id="IPR005146">
    <property type="entry name" value="B3/B4_tRNA-bd"/>
</dbReference>
<keyword evidence="12 15" id="KW-0648">Protein biosynthesis</keyword>
<dbReference type="SUPFAM" id="SSF56037">
    <property type="entry name" value="PheT/TilS domain"/>
    <property type="match status" value="1"/>
</dbReference>
<evidence type="ECO:0000313" key="20">
    <source>
        <dbReference type="EMBL" id="MCW7755176.1"/>
    </source>
</evidence>
<dbReference type="PROSITE" id="PS50886">
    <property type="entry name" value="TRBD"/>
    <property type="match status" value="1"/>
</dbReference>
<evidence type="ECO:0000256" key="16">
    <source>
        <dbReference type="PROSITE-ProRule" id="PRU00209"/>
    </source>
</evidence>
<comment type="catalytic activity">
    <reaction evidence="14 15">
        <text>tRNA(Phe) + L-phenylalanine + ATP = L-phenylalanyl-tRNA(Phe) + AMP + diphosphate + H(+)</text>
        <dbReference type="Rhea" id="RHEA:19413"/>
        <dbReference type="Rhea" id="RHEA-COMP:9668"/>
        <dbReference type="Rhea" id="RHEA-COMP:9699"/>
        <dbReference type="ChEBI" id="CHEBI:15378"/>
        <dbReference type="ChEBI" id="CHEBI:30616"/>
        <dbReference type="ChEBI" id="CHEBI:33019"/>
        <dbReference type="ChEBI" id="CHEBI:58095"/>
        <dbReference type="ChEBI" id="CHEBI:78442"/>
        <dbReference type="ChEBI" id="CHEBI:78531"/>
        <dbReference type="ChEBI" id="CHEBI:456215"/>
        <dbReference type="EC" id="6.1.1.20"/>
    </reaction>
</comment>
<feature type="binding site" evidence="15">
    <location>
        <position position="457"/>
    </location>
    <ligand>
        <name>Mg(2+)</name>
        <dbReference type="ChEBI" id="CHEBI:18420"/>
        <note>shared with alpha subunit</note>
    </ligand>
</feature>
<keyword evidence="4 15" id="KW-0963">Cytoplasm</keyword>
<evidence type="ECO:0000256" key="13">
    <source>
        <dbReference type="ARBA" id="ARBA00023146"/>
    </source>
</evidence>
<dbReference type="RefSeq" id="WP_265426099.1">
    <property type="nucleotide sequence ID" value="NZ_JAPFPW010000023.1"/>
</dbReference>
<dbReference type="SUPFAM" id="SSF55681">
    <property type="entry name" value="Class II aaRS and biotin synthetases"/>
    <property type="match status" value="1"/>
</dbReference>
<dbReference type="InterPro" id="IPR045864">
    <property type="entry name" value="aa-tRNA-synth_II/BPL/LPL"/>
</dbReference>
<feature type="binding site" evidence="15">
    <location>
        <position position="467"/>
    </location>
    <ligand>
        <name>Mg(2+)</name>
        <dbReference type="ChEBI" id="CHEBI:18420"/>
        <note>shared with alpha subunit</note>
    </ligand>
</feature>
<dbReference type="InterPro" id="IPR005147">
    <property type="entry name" value="tRNA_synthase_B5-dom"/>
</dbReference>
<reference evidence="20 21" key="1">
    <citation type="submission" date="2022-11" db="EMBL/GenBank/DDBJ databases">
        <title>Desulfobotulus tamanensis H1 sp. nov. - anaerobic, alkaliphilic, sulphate reducing bacterium isolated from terrestrial mud volcano.</title>
        <authorList>
            <person name="Frolova A."/>
            <person name="Merkel A.Y."/>
            <person name="Slobodkin A.I."/>
        </authorList>
    </citation>
    <scope>NUCLEOTIDE SEQUENCE [LARGE SCALE GENOMIC DNA]</scope>
    <source>
        <strain evidence="20 21">H1</strain>
    </source>
</reference>
<keyword evidence="21" id="KW-1185">Reference proteome</keyword>
<feature type="binding site" evidence="15">
    <location>
        <position position="463"/>
    </location>
    <ligand>
        <name>Mg(2+)</name>
        <dbReference type="ChEBI" id="CHEBI:18420"/>
        <note>shared with alpha subunit</note>
    </ligand>
</feature>
<keyword evidence="10 15" id="KW-0460">Magnesium</keyword>
<dbReference type="EMBL" id="JAPFPW010000023">
    <property type="protein sequence ID" value="MCW7755176.1"/>
    <property type="molecule type" value="Genomic_DNA"/>
</dbReference>
<feature type="domain" description="B5" evidence="19">
    <location>
        <begin position="404"/>
        <end position="479"/>
    </location>
</feature>
<protein>
    <recommendedName>
        <fullName evidence="15">Phenylalanine--tRNA ligase beta subunit</fullName>
        <ecNumber evidence="15">6.1.1.20</ecNumber>
    </recommendedName>
    <alternativeName>
        <fullName evidence="15">Phenylalanyl-tRNA synthetase beta subunit</fullName>
        <shortName evidence="15">PheRS</shortName>
    </alternativeName>
</protein>
<dbReference type="Gene3D" id="3.30.930.10">
    <property type="entry name" value="Bira Bifunctional Protein, Domain 2"/>
    <property type="match status" value="1"/>
</dbReference>
<dbReference type="Gene3D" id="3.30.56.10">
    <property type="match status" value="2"/>
</dbReference>
<proteinExistence type="inferred from homology"/>
<dbReference type="Pfam" id="PF03483">
    <property type="entry name" value="B3_4"/>
    <property type="match status" value="1"/>
</dbReference>
<keyword evidence="6 15" id="KW-0436">Ligase</keyword>
<dbReference type="SMART" id="SM00896">
    <property type="entry name" value="FDX-ACB"/>
    <property type="match status" value="1"/>
</dbReference>
<dbReference type="Pfam" id="PF03147">
    <property type="entry name" value="FDX-ACB"/>
    <property type="match status" value="1"/>
</dbReference>
<dbReference type="InterPro" id="IPR045060">
    <property type="entry name" value="Phe-tRNA-ligase_IIc_bsu"/>
</dbReference>
<dbReference type="GO" id="GO:0004826">
    <property type="term" value="F:phenylalanine-tRNA ligase activity"/>
    <property type="evidence" value="ECO:0007669"/>
    <property type="project" value="UniProtKB-EC"/>
</dbReference>
<dbReference type="InterPro" id="IPR012340">
    <property type="entry name" value="NA-bd_OB-fold"/>
</dbReference>
<evidence type="ECO:0000256" key="10">
    <source>
        <dbReference type="ARBA" id="ARBA00022842"/>
    </source>
</evidence>